<dbReference type="Gene3D" id="1.20.1280.50">
    <property type="match status" value="1"/>
</dbReference>
<evidence type="ECO:0000313" key="3">
    <source>
        <dbReference type="Proteomes" id="UP000515140"/>
    </source>
</evidence>
<dbReference type="PANTHER" id="PTHR46857:SF2">
    <property type="entry name" value="F-BOX ONLY PROTEIN 16"/>
    <property type="match status" value="1"/>
</dbReference>
<dbReference type="PANTHER" id="PTHR46857">
    <property type="entry name" value="EPITHELIAL CELL-TRANSFORMING SEQUENCE 2 ONCOGENE-LIKE"/>
    <property type="match status" value="1"/>
</dbReference>
<reference evidence="4" key="1">
    <citation type="submission" date="2025-08" db="UniProtKB">
        <authorList>
            <consortium name="RefSeq"/>
        </authorList>
    </citation>
    <scope>IDENTIFICATION</scope>
    <source>
        <tissue evidence="4">Spleen</tissue>
    </source>
</reference>
<name>A0A6P5KIW0_PHACI</name>
<accession>A0A6P5KIW0</accession>
<dbReference type="FunCoup" id="A0A6P5KIW0">
    <property type="interactions" value="94"/>
</dbReference>
<proteinExistence type="predicted"/>
<dbReference type="GeneID" id="110209943"/>
<dbReference type="SUPFAM" id="SSF81383">
    <property type="entry name" value="F-box domain"/>
    <property type="match status" value="1"/>
</dbReference>
<dbReference type="InterPro" id="IPR036047">
    <property type="entry name" value="F-box-like_dom_sf"/>
</dbReference>
<dbReference type="Proteomes" id="UP000515140">
    <property type="component" value="Unplaced"/>
</dbReference>
<sequence>MRFHFSCGKISSYIEMAFAPPKNLDGPKMQTKMSTWTPLNHQLLNEKIFEERRILLGKWFDKWTDAQRRRILTGLFEQCSLSQQKFCSRQLQERIPAEAVDFTTKLPRVLSLYIFSFLDPRSLCRCAQVSWHWKNLAELDQLWMPKCLRFNWCINFSPTPFEQGVWKKHYIEMVKELHITKPKTPPKNDFMSTDIQTESDDPTEVKQTPSLALHSSCSFRKKTNRGEKDLPPWRSSDKHPTDIIRFNYLDNCDPIKQAWQVKKKGNEQASDFSRQSHNKKNKFQDRSKLRKAQSLVSLEADCSCPLKVPTHFNWASHESLRCSKARAQMVTHHFQEHRRILYSPIQAPALKLN</sequence>
<protein>
    <submittedName>
        <fullName evidence="4">F-box only protein 16 isoform X1</fullName>
    </submittedName>
</protein>
<dbReference type="InParanoid" id="A0A6P5KIW0"/>
<feature type="region of interest" description="Disordered" evidence="1">
    <location>
        <begin position="182"/>
        <end position="206"/>
    </location>
</feature>
<dbReference type="InterPro" id="IPR001810">
    <property type="entry name" value="F-box_dom"/>
</dbReference>
<dbReference type="CDD" id="cd22172">
    <property type="entry name" value="F-box_FBXO16"/>
    <property type="match status" value="1"/>
</dbReference>
<evidence type="ECO:0000256" key="1">
    <source>
        <dbReference type="SAM" id="MobiDB-lite"/>
    </source>
</evidence>
<dbReference type="CTD" id="157574"/>
<evidence type="ECO:0000259" key="2">
    <source>
        <dbReference type="PROSITE" id="PS50181"/>
    </source>
</evidence>
<dbReference type="Pfam" id="PF12937">
    <property type="entry name" value="F-box-like"/>
    <property type="match status" value="1"/>
</dbReference>
<dbReference type="RefSeq" id="XP_020844396.1">
    <property type="nucleotide sequence ID" value="XM_020988737.1"/>
</dbReference>
<dbReference type="AlphaFoldDB" id="A0A6P5KIW0"/>
<dbReference type="SMART" id="SM00256">
    <property type="entry name" value="FBOX"/>
    <property type="match status" value="1"/>
</dbReference>
<dbReference type="PROSITE" id="PS50181">
    <property type="entry name" value="FBOX"/>
    <property type="match status" value="1"/>
</dbReference>
<feature type="domain" description="F-box" evidence="2">
    <location>
        <begin position="100"/>
        <end position="146"/>
    </location>
</feature>
<dbReference type="InterPro" id="IPR052805">
    <property type="entry name" value="GEF_Ubiquitin-Prot_Reg"/>
</dbReference>
<evidence type="ECO:0000313" key="4">
    <source>
        <dbReference type="RefSeq" id="XP_020844396.1"/>
    </source>
</evidence>
<gene>
    <name evidence="4" type="primary">FBXO16</name>
</gene>
<keyword evidence="3" id="KW-1185">Reference proteome</keyword>
<dbReference type="KEGG" id="pcw:110209943"/>
<feature type="region of interest" description="Disordered" evidence="1">
    <location>
        <begin position="264"/>
        <end position="288"/>
    </location>
</feature>
<organism evidence="3 4">
    <name type="scientific">Phascolarctos cinereus</name>
    <name type="common">Koala</name>
    <dbReference type="NCBI Taxonomy" id="38626"/>
    <lineage>
        <taxon>Eukaryota</taxon>
        <taxon>Metazoa</taxon>
        <taxon>Chordata</taxon>
        <taxon>Craniata</taxon>
        <taxon>Vertebrata</taxon>
        <taxon>Euteleostomi</taxon>
        <taxon>Mammalia</taxon>
        <taxon>Metatheria</taxon>
        <taxon>Diprotodontia</taxon>
        <taxon>Phascolarctidae</taxon>
        <taxon>Phascolarctos</taxon>
    </lineage>
</organism>